<dbReference type="Proteomes" id="UP000219369">
    <property type="component" value="Unassembled WGS sequence"/>
</dbReference>
<dbReference type="AlphaFoldDB" id="A0A2H3SX18"/>
<feature type="compositionally biased region" description="Basic and acidic residues" evidence="1">
    <location>
        <begin position="14"/>
        <end position="24"/>
    </location>
</feature>
<dbReference type="VEuPathDB" id="FungiDB:FOMG_02659"/>
<feature type="compositionally biased region" description="Basic and acidic residues" evidence="1">
    <location>
        <begin position="34"/>
        <end position="46"/>
    </location>
</feature>
<feature type="compositionally biased region" description="Polar residues" evidence="1">
    <location>
        <begin position="54"/>
        <end position="79"/>
    </location>
</feature>
<dbReference type="VEuPathDB" id="FungiDB:FOZG_02581"/>
<dbReference type="VEuPathDB" id="FungiDB:FOIG_06385"/>
<name>A0A2H3SX18_FUSOX</name>
<dbReference type="VEuPathDB" id="FungiDB:FOC1_g10007553"/>
<dbReference type="PANTHER" id="PTHR38166">
    <property type="entry name" value="C2H2-TYPE DOMAIN-CONTAINING PROTEIN-RELATED"/>
    <property type="match status" value="1"/>
</dbReference>
<organism evidence="2 3">
    <name type="scientific">Fusarium oxysporum</name>
    <name type="common">Fusarium vascular wilt</name>
    <dbReference type="NCBI Taxonomy" id="5507"/>
    <lineage>
        <taxon>Eukaryota</taxon>
        <taxon>Fungi</taxon>
        <taxon>Dikarya</taxon>
        <taxon>Ascomycota</taxon>
        <taxon>Pezizomycotina</taxon>
        <taxon>Sordariomycetes</taxon>
        <taxon>Hypocreomycetidae</taxon>
        <taxon>Hypocreales</taxon>
        <taxon>Nectriaceae</taxon>
        <taxon>Fusarium</taxon>
        <taxon>Fusarium oxysporum species complex</taxon>
    </lineage>
</organism>
<sequence>MKEKGQSSFSTRALEYRTNKDIKPRPLAPKHQVKFLDDQKNGYSERRIRRLVSPGQTSSRRASLPNNLLSSAKPSYSVSNYSPNQELTLNVFDSGSTSVQLHFDANHSTQHNKEEARQELPPSGAQASGKSMKRPAESSSVPHKKSRRAKSHNDLEEADGDDDNRHSSVEDKKEEKFACPFYRKDPVRFLECMNLRLVSISIVKQHLKRRHAANSDSDRSRYREVFALSTVAGDHNTKGNYARGKTEGLDSIPPQILEALKLRSDRRMSSTDQWHEIWLLLFGESDITPKPLLDGVVKEMTGIIRDIWSRDGDQIVSKHIQTRGMPVSSDQLLSLLPELLDSVEDRFENKPVEMDSYQQVAGTKRPALKITTERIYSGHQDSMDPYQMPYHMPNVSNYLPISTSASLSRDSPTPIFGIENHCDLRSVGGVFESQTMPYSPTSFPAYLEPINDRGILDSVYDPWGVLKQISAVKMGLTEGQQQCLELQNNYYDNYTGDQELDSALPYMYR</sequence>
<evidence type="ECO:0000256" key="1">
    <source>
        <dbReference type="SAM" id="MobiDB-lite"/>
    </source>
</evidence>
<dbReference type="EMBL" id="FMJY01000003">
    <property type="protein sequence ID" value="SCO80962.1"/>
    <property type="molecule type" value="Genomic_DNA"/>
</dbReference>
<evidence type="ECO:0000313" key="2">
    <source>
        <dbReference type="EMBL" id="SCO80962.1"/>
    </source>
</evidence>
<feature type="region of interest" description="Disordered" evidence="1">
    <location>
        <begin position="108"/>
        <end position="173"/>
    </location>
</feature>
<evidence type="ECO:0000313" key="3">
    <source>
        <dbReference type="Proteomes" id="UP000219369"/>
    </source>
</evidence>
<feature type="compositionally biased region" description="Basic and acidic residues" evidence="1">
    <location>
        <begin position="163"/>
        <end position="173"/>
    </location>
</feature>
<dbReference type="PANTHER" id="PTHR38166:SF1">
    <property type="entry name" value="C2H2-TYPE DOMAIN-CONTAINING PROTEIN"/>
    <property type="match status" value="1"/>
</dbReference>
<reference evidence="3" key="1">
    <citation type="submission" date="2016-09" db="EMBL/GenBank/DDBJ databases">
        <authorList>
            <person name="Guldener U."/>
        </authorList>
    </citation>
    <scope>NUCLEOTIDE SEQUENCE [LARGE SCALE GENOMIC DNA]</scope>
    <source>
        <strain evidence="3">V64-1</strain>
    </source>
</reference>
<dbReference type="OrthoDB" id="3521097at2759"/>
<proteinExistence type="predicted"/>
<gene>
    <name evidence="2" type="ORF">FRV6_05175</name>
</gene>
<feature type="compositionally biased region" description="Polar residues" evidence="1">
    <location>
        <begin position="1"/>
        <end position="11"/>
    </location>
</feature>
<dbReference type="VEuPathDB" id="FungiDB:FOC4_g10006512"/>
<dbReference type="VEuPathDB" id="FungiDB:FOXG_04470"/>
<feature type="region of interest" description="Disordered" evidence="1">
    <location>
        <begin position="1"/>
        <end position="79"/>
    </location>
</feature>
<protein>
    <recommendedName>
        <fullName evidence="4">C2H2-type domain-containing protein</fullName>
    </recommendedName>
</protein>
<accession>A0A2H3SX18</accession>
<evidence type="ECO:0008006" key="4">
    <source>
        <dbReference type="Google" id="ProtNLM"/>
    </source>
</evidence>